<accession>A0ABQ1C005</accession>
<dbReference type="EMBL" id="BLKX01000001">
    <property type="protein sequence ID" value="GFG77749.1"/>
    <property type="molecule type" value="Genomic_DNA"/>
</dbReference>
<sequence>MSLAMPWPSAKHTLDCRSPDRRSAAYFDAGWGTAYGRMEGFRRSAHVLYKQMINDPSDRDLLVYPFASNWRHGIELQLKHLLELLGRLHHETFDDRLKHTHNLVKLWTAALPSIKEILSIEAAASDLSTVTKLVGQLTALDPDGQELRYHKRTDGKPSLENYAFIDVPTFHESLRGVAAFLDGLTECVNRELEFEREMAYEYPR</sequence>
<organism evidence="1 2">
    <name type="scientific">Mycobacterium paragordonae</name>
    <dbReference type="NCBI Taxonomy" id="1389713"/>
    <lineage>
        <taxon>Bacteria</taxon>
        <taxon>Bacillati</taxon>
        <taxon>Actinomycetota</taxon>
        <taxon>Actinomycetes</taxon>
        <taxon>Mycobacteriales</taxon>
        <taxon>Mycobacteriaceae</taxon>
        <taxon>Mycobacterium</taxon>
    </lineage>
</organism>
<keyword evidence="2" id="KW-1185">Reference proteome</keyword>
<protein>
    <recommendedName>
        <fullName evidence="3">HEPN AbiU2-like domain-containing protein</fullName>
    </recommendedName>
</protein>
<name>A0ABQ1C005_9MYCO</name>
<comment type="caution">
    <text evidence="1">The sequence shown here is derived from an EMBL/GenBank/DDBJ whole genome shotgun (WGS) entry which is preliminary data.</text>
</comment>
<evidence type="ECO:0000313" key="1">
    <source>
        <dbReference type="EMBL" id="GFG77749.1"/>
    </source>
</evidence>
<gene>
    <name evidence="1" type="ORF">MPRG_10250</name>
</gene>
<proteinExistence type="predicted"/>
<evidence type="ECO:0008006" key="3">
    <source>
        <dbReference type="Google" id="ProtNLM"/>
    </source>
</evidence>
<dbReference type="Proteomes" id="UP000465240">
    <property type="component" value="Unassembled WGS sequence"/>
</dbReference>
<reference evidence="1 2" key="1">
    <citation type="journal article" date="2019" name="Emerg. Microbes Infect.">
        <title>Comprehensive subspecies identification of 175 nontuberculous mycobacteria species based on 7547 genomic profiles.</title>
        <authorList>
            <person name="Matsumoto Y."/>
            <person name="Kinjo T."/>
            <person name="Motooka D."/>
            <person name="Nabeya D."/>
            <person name="Jung N."/>
            <person name="Uechi K."/>
            <person name="Horii T."/>
            <person name="Iida T."/>
            <person name="Fujita J."/>
            <person name="Nakamura S."/>
        </authorList>
    </citation>
    <scope>NUCLEOTIDE SEQUENCE [LARGE SCALE GENOMIC DNA]</scope>
    <source>
        <strain evidence="1 2">JCM 18565</strain>
    </source>
</reference>
<evidence type="ECO:0000313" key="2">
    <source>
        <dbReference type="Proteomes" id="UP000465240"/>
    </source>
</evidence>
<dbReference type="RefSeq" id="WP_162951406.1">
    <property type="nucleotide sequence ID" value="NZ_BLKX01000001.1"/>
</dbReference>